<dbReference type="Gene3D" id="3.30.200.20">
    <property type="entry name" value="Phosphorylase Kinase, domain 1"/>
    <property type="match status" value="1"/>
</dbReference>
<evidence type="ECO:0000259" key="15">
    <source>
        <dbReference type="PROSITE" id="PS50011"/>
    </source>
</evidence>
<evidence type="ECO:0000256" key="7">
    <source>
        <dbReference type="ARBA" id="ARBA00022777"/>
    </source>
</evidence>
<comment type="subcellular location">
    <subcellularLocation>
        <location evidence="1">Cell membrane</location>
        <topology evidence="1">Single-pass membrane protein</topology>
    </subcellularLocation>
</comment>
<keyword evidence="4" id="KW-0808">Transferase</keyword>
<comment type="similarity">
    <text evidence="14">Belongs to the protein kinase superfamily.</text>
</comment>
<evidence type="ECO:0000256" key="3">
    <source>
        <dbReference type="ARBA" id="ARBA00022527"/>
    </source>
</evidence>
<feature type="binding site" evidence="13">
    <location>
        <position position="114"/>
    </location>
    <ligand>
        <name>ATP</name>
        <dbReference type="ChEBI" id="CHEBI:30616"/>
    </ligand>
</feature>
<protein>
    <recommendedName>
        <fullName evidence="2">non-specific serine/threonine protein kinase</fullName>
        <ecNumber evidence="2">2.7.11.1</ecNumber>
    </recommendedName>
</protein>
<dbReference type="InterPro" id="IPR017441">
    <property type="entry name" value="Protein_kinase_ATP_BS"/>
</dbReference>
<evidence type="ECO:0000313" key="17">
    <source>
        <dbReference type="Proteomes" id="UP001189122"/>
    </source>
</evidence>
<dbReference type="EC" id="2.7.11.1" evidence="2"/>
<dbReference type="InterPro" id="IPR011009">
    <property type="entry name" value="Kinase-like_dom_sf"/>
</dbReference>
<comment type="catalytic activity">
    <reaction evidence="12">
        <text>L-seryl-[protein] + ATP = O-phospho-L-seryl-[protein] + ADP + H(+)</text>
        <dbReference type="Rhea" id="RHEA:17989"/>
        <dbReference type="Rhea" id="RHEA-COMP:9863"/>
        <dbReference type="Rhea" id="RHEA-COMP:11604"/>
        <dbReference type="ChEBI" id="CHEBI:15378"/>
        <dbReference type="ChEBI" id="CHEBI:29999"/>
        <dbReference type="ChEBI" id="CHEBI:30616"/>
        <dbReference type="ChEBI" id="CHEBI:83421"/>
        <dbReference type="ChEBI" id="CHEBI:456216"/>
        <dbReference type="EC" id="2.7.11.1"/>
    </reaction>
</comment>
<feature type="domain" description="Protein kinase" evidence="15">
    <location>
        <begin position="87"/>
        <end position="340"/>
    </location>
</feature>
<dbReference type="AlphaFoldDB" id="A0A7I8JDU5"/>
<dbReference type="Gene3D" id="1.10.510.10">
    <property type="entry name" value="Transferase(Phosphotransferase) domain 1"/>
    <property type="match status" value="1"/>
</dbReference>
<dbReference type="PANTHER" id="PTHR47982">
    <property type="entry name" value="PROLINE-RICH RECEPTOR-LIKE PROTEIN KINASE PERK4"/>
    <property type="match status" value="1"/>
</dbReference>
<dbReference type="PROSITE" id="PS50011">
    <property type="entry name" value="PROTEIN_KINASE_DOM"/>
    <property type="match status" value="1"/>
</dbReference>
<evidence type="ECO:0000256" key="11">
    <source>
        <dbReference type="ARBA" id="ARBA00047899"/>
    </source>
</evidence>
<keyword evidence="8 13" id="KW-0067">ATP-binding</keyword>
<dbReference type="PANTHER" id="PTHR47982:SF20">
    <property type="entry name" value="NON-SPECIFIC SERINE_THREONINE PROTEIN KINASE"/>
    <property type="match status" value="1"/>
</dbReference>
<evidence type="ECO:0000256" key="12">
    <source>
        <dbReference type="ARBA" id="ARBA00048679"/>
    </source>
</evidence>
<evidence type="ECO:0000256" key="13">
    <source>
        <dbReference type="PROSITE-ProRule" id="PRU10141"/>
    </source>
</evidence>
<comment type="catalytic activity">
    <reaction evidence="11">
        <text>L-threonyl-[protein] + ATP = O-phospho-L-threonyl-[protein] + ADP + H(+)</text>
        <dbReference type="Rhea" id="RHEA:46608"/>
        <dbReference type="Rhea" id="RHEA-COMP:11060"/>
        <dbReference type="Rhea" id="RHEA-COMP:11605"/>
        <dbReference type="ChEBI" id="CHEBI:15378"/>
        <dbReference type="ChEBI" id="CHEBI:30013"/>
        <dbReference type="ChEBI" id="CHEBI:30616"/>
        <dbReference type="ChEBI" id="CHEBI:61977"/>
        <dbReference type="ChEBI" id="CHEBI:456216"/>
        <dbReference type="EC" id="2.7.11.1"/>
    </reaction>
</comment>
<keyword evidence="7" id="KW-0418">Kinase</keyword>
<sequence length="366" mass="39732">MSMTLAAVLGGAAGAVALVGAVTIACVLWRMHHRRASRASEPNSSDPSLQVSQSIRPSLRGCSSYSFDAQGARCFTLEELGQAANYFNALNFIGAGKFGDVYKGLLNDMIVAIKRRPAAPVEYLSSIRHRNLVSLLGYCQDSGLQMLVYEYVPNGSISAHLYGASQTPSEKLEFKHRLSIAHGAAKGLAFLHSLSPPLLHTDFKTANLLVDENFAPKVADAGLRNFLSKIGGNGQKMTADDLFLDPGINEVELTEKSDVYSFGVFLLELVSGQAAAEFQFIGPHESIIKWVNKPPRWRGSPIHHRGVREFLRLAARCLSPPPGFGRPPMSVVVAELDRILEKERSLTTFMGEATPSVTLGSELFTS</sequence>
<keyword evidence="6 13" id="KW-0547">Nucleotide-binding</keyword>
<dbReference type="EMBL" id="LR743598">
    <property type="protein sequence ID" value="CAA2629070.1"/>
    <property type="molecule type" value="Genomic_DNA"/>
</dbReference>
<gene>
    <name evidence="16" type="ORF">SI7747_11014710</name>
</gene>
<evidence type="ECO:0000256" key="10">
    <source>
        <dbReference type="ARBA" id="ARBA00023136"/>
    </source>
</evidence>
<reference evidence="16 17" key="1">
    <citation type="submission" date="2019-12" db="EMBL/GenBank/DDBJ databases">
        <authorList>
            <person name="Scholz U."/>
            <person name="Mascher M."/>
            <person name="Fiebig A."/>
        </authorList>
    </citation>
    <scope>NUCLEOTIDE SEQUENCE</scope>
</reference>
<dbReference type="InterPro" id="IPR001245">
    <property type="entry name" value="Ser-Thr/Tyr_kinase_cat_dom"/>
</dbReference>
<accession>A0A7I8JDU5</accession>
<keyword evidence="9" id="KW-1133">Transmembrane helix</keyword>
<dbReference type="Pfam" id="PF07714">
    <property type="entry name" value="PK_Tyr_Ser-Thr"/>
    <property type="match status" value="1"/>
</dbReference>
<keyword evidence="3 14" id="KW-0723">Serine/threonine-protein kinase</keyword>
<dbReference type="InterPro" id="IPR047117">
    <property type="entry name" value="PERK1-13-like"/>
</dbReference>
<evidence type="ECO:0000313" key="16">
    <source>
        <dbReference type="EMBL" id="CAA2629070.1"/>
    </source>
</evidence>
<dbReference type="GO" id="GO:0005886">
    <property type="term" value="C:plasma membrane"/>
    <property type="evidence" value="ECO:0007669"/>
    <property type="project" value="UniProtKB-SubCell"/>
</dbReference>
<dbReference type="EMBL" id="CACRZD030000011">
    <property type="protein sequence ID" value="CAA6668316.1"/>
    <property type="molecule type" value="Genomic_DNA"/>
</dbReference>
<evidence type="ECO:0000256" key="8">
    <source>
        <dbReference type="ARBA" id="ARBA00022840"/>
    </source>
</evidence>
<dbReference type="Proteomes" id="UP001189122">
    <property type="component" value="Unassembled WGS sequence"/>
</dbReference>
<dbReference type="GO" id="GO:0005524">
    <property type="term" value="F:ATP binding"/>
    <property type="evidence" value="ECO:0007669"/>
    <property type="project" value="UniProtKB-UniRule"/>
</dbReference>
<dbReference type="PROSITE" id="PS00107">
    <property type="entry name" value="PROTEIN_KINASE_ATP"/>
    <property type="match status" value="1"/>
</dbReference>
<dbReference type="SUPFAM" id="SSF56112">
    <property type="entry name" value="Protein kinase-like (PK-like)"/>
    <property type="match status" value="1"/>
</dbReference>
<keyword evidence="10" id="KW-0472">Membrane</keyword>
<evidence type="ECO:0000256" key="5">
    <source>
        <dbReference type="ARBA" id="ARBA00022692"/>
    </source>
</evidence>
<dbReference type="InterPro" id="IPR008271">
    <property type="entry name" value="Ser/Thr_kinase_AS"/>
</dbReference>
<evidence type="ECO:0000256" key="2">
    <source>
        <dbReference type="ARBA" id="ARBA00012513"/>
    </source>
</evidence>
<dbReference type="PROSITE" id="PS00108">
    <property type="entry name" value="PROTEIN_KINASE_ST"/>
    <property type="match status" value="1"/>
</dbReference>
<evidence type="ECO:0000256" key="9">
    <source>
        <dbReference type="ARBA" id="ARBA00022989"/>
    </source>
</evidence>
<evidence type="ECO:0000256" key="6">
    <source>
        <dbReference type="ARBA" id="ARBA00022741"/>
    </source>
</evidence>
<proteinExistence type="inferred from homology"/>
<evidence type="ECO:0000256" key="4">
    <source>
        <dbReference type="ARBA" id="ARBA00022679"/>
    </source>
</evidence>
<dbReference type="GO" id="GO:0004674">
    <property type="term" value="F:protein serine/threonine kinase activity"/>
    <property type="evidence" value="ECO:0007669"/>
    <property type="project" value="UniProtKB-KW"/>
</dbReference>
<evidence type="ECO:0000256" key="14">
    <source>
        <dbReference type="RuleBase" id="RU000304"/>
    </source>
</evidence>
<name>A0A7I8JDU5_SPIIN</name>
<dbReference type="InterPro" id="IPR000719">
    <property type="entry name" value="Prot_kinase_dom"/>
</dbReference>
<organism evidence="16">
    <name type="scientific">Spirodela intermedia</name>
    <name type="common">Intermediate duckweed</name>
    <dbReference type="NCBI Taxonomy" id="51605"/>
    <lineage>
        <taxon>Eukaryota</taxon>
        <taxon>Viridiplantae</taxon>
        <taxon>Streptophyta</taxon>
        <taxon>Embryophyta</taxon>
        <taxon>Tracheophyta</taxon>
        <taxon>Spermatophyta</taxon>
        <taxon>Magnoliopsida</taxon>
        <taxon>Liliopsida</taxon>
        <taxon>Araceae</taxon>
        <taxon>Lemnoideae</taxon>
        <taxon>Spirodela</taxon>
    </lineage>
</organism>
<evidence type="ECO:0000256" key="1">
    <source>
        <dbReference type="ARBA" id="ARBA00004162"/>
    </source>
</evidence>
<keyword evidence="17" id="KW-1185">Reference proteome</keyword>
<keyword evidence="5" id="KW-0812">Transmembrane</keyword>